<dbReference type="Proteomes" id="UP001595921">
    <property type="component" value="Unassembled WGS sequence"/>
</dbReference>
<gene>
    <name evidence="2" type="ORF">ACFO0N_13260</name>
</gene>
<protein>
    <submittedName>
        <fullName evidence="2">NAD-dependent epimerase/dehydratase family protein</fullName>
    </submittedName>
</protein>
<dbReference type="RefSeq" id="WP_267619847.1">
    <property type="nucleotide sequence ID" value="NZ_JAODIW010000004.1"/>
</dbReference>
<proteinExistence type="predicted"/>
<keyword evidence="3" id="KW-1185">Reference proteome</keyword>
<sequence length="340" mass="37568">MEYFVTGATGLVGTHVVGELLDAGHEVVALTRFRSNADHLPDAVRVVEGDIAEKEQMREAMRGVDGVFHIAAWFYVGPGPKNVDTAERINVEGTRNVLELMDELDVPKGVYTSTVGVFPGTSGARLDETVTPDEPTAAVYFRTKWQAHYEVARPMMDEGLPLVVVMPGAVYGPGDKLYGSARSAFRSYLTGDLPMVPKRFTIPFDFVGDIARAHVLAMEVGTPGEEYIVASEPRTLPEVFDCAERITGIRAPRPVPDAVFGALANAMRVVERVVTPPEGYESEMLEFFAGKQFQVDNAKAKRELGLEHRPLEDGLREYLAWEQAQLETESEQRRARRAVQ</sequence>
<name>A0ABD5PDK8_9EURY</name>
<dbReference type="SUPFAM" id="SSF51735">
    <property type="entry name" value="NAD(P)-binding Rossmann-fold domains"/>
    <property type="match status" value="1"/>
</dbReference>
<dbReference type="AlphaFoldDB" id="A0ABD5PDK8"/>
<reference evidence="2 3" key="1">
    <citation type="journal article" date="2019" name="Int. J. Syst. Evol. Microbiol.">
        <title>The Global Catalogue of Microorganisms (GCM) 10K type strain sequencing project: providing services to taxonomists for standard genome sequencing and annotation.</title>
        <authorList>
            <consortium name="The Broad Institute Genomics Platform"/>
            <consortium name="The Broad Institute Genome Sequencing Center for Infectious Disease"/>
            <person name="Wu L."/>
            <person name="Ma J."/>
        </authorList>
    </citation>
    <scope>NUCLEOTIDE SEQUENCE [LARGE SCALE GENOMIC DNA]</scope>
    <source>
        <strain evidence="2 3">CGMCC 1.12553</strain>
    </source>
</reference>
<comment type="caution">
    <text evidence="2">The sequence shown here is derived from an EMBL/GenBank/DDBJ whole genome shotgun (WGS) entry which is preliminary data.</text>
</comment>
<dbReference type="InterPro" id="IPR001509">
    <property type="entry name" value="Epimerase_deHydtase"/>
</dbReference>
<evidence type="ECO:0000259" key="1">
    <source>
        <dbReference type="Pfam" id="PF01370"/>
    </source>
</evidence>
<organism evidence="2 3">
    <name type="scientific">Halobium salinum</name>
    <dbReference type="NCBI Taxonomy" id="1364940"/>
    <lineage>
        <taxon>Archaea</taxon>
        <taxon>Methanobacteriati</taxon>
        <taxon>Methanobacteriota</taxon>
        <taxon>Stenosarchaea group</taxon>
        <taxon>Halobacteria</taxon>
        <taxon>Halobacteriales</taxon>
        <taxon>Haloferacaceae</taxon>
        <taxon>Halobium</taxon>
    </lineage>
</organism>
<dbReference type="Pfam" id="PF01370">
    <property type="entry name" value="Epimerase"/>
    <property type="match status" value="1"/>
</dbReference>
<accession>A0ABD5PDK8</accession>
<feature type="domain" description="NAD-dependent epimerase/dehydratase" evidence="1">
    <location>
        <begin position="4"/>
        <end position="229"/>
    </location>
</feature>
<evidence type="ECO:0000313" key="2">
    <source>
        <dbReference type="EMBL" id="MFC4358912.1"/>
    </source>
</evidence>
<dbReference type="Gene3D" id="3.40.50.720">
    <property type="entry name" value="NAD(P)-binding Rossmann-like Domain"/>
    <property type="match status" value="1"/>
</dbReference>
<dbReference type="InterPro" id="IPR051783">
    <property type="entry name" value="NAD(P)-dependent_oxidoreduct"/>
</dbReference>
<evidence type="ECO:0000313" key="3">
    <source>
        <dbReference type="Proteomes" id="UP001595921"/>
    </source>
</evidence>
<dbReference type="PANTHER" id="PTHR48079:SF6">
    <property type="entry name" value="NAD(P)-BINDING DOMAIN-CONTAINING PROTEIN-RELATED"/>
    <property type="match status" value="1"/>
</dbReference>
<dbReference type="PANTHER" id="PTHR48079">
    <property type="entry name" value="PROTEIN YEEZ"/>
    <property type="match status" value="1"/>
</dbReference>
<dbReference type="EMBL" id="JBHSDS010000007">
    <property type="protein sequence ID" value="MFC4358912.1"/>
    <property type="molecule type" value="Genomic_DNA"/>
</dbReference>
<dbReference type="InterPro" id="IPR036291">
    <property type="entry name" value="NAD(P)-bd_dom_sf"/>
</dbReference>